<evidence type="ECO:0000313" key="3">
    <source>
        <dbReference type="EMBL" id="KAK5149274.1"/>
    </source>
</evidence>
<feature type="domain" description="Cullin N-terminal" evidence="2">
    <location>
        <begin position="5"/>
        <end position="96"/>
    </location>
</feature>
<dbReference type="EMBL" id="JAVRRA010021580">
    <property type="protein sequence ID" value="KAK5149274.1"/>
    <property type="molecule type" value="Genomic_DNA"/>
</dbReference>
<reference evidence="3 4" key="1">
    <citation type="submission" date="2023-08" db="EMBL/GenBank/DDBJ databases">
        <title>Black Yeasts Isolated from many extreme environments.</title>
        <authorList>
            <person name="Coleine C."/>
            <person name="Stajich J.E."/>
            <person name="Selbmann L."/>
        </authorList>
    </citation>
    <scope>NUCLEOTIDE SEQUENCE [LARGE SCALE GENOMIC DNA]</scope>
    <source>
        <strain evidence="3 4">CCFEE 536</strain>
    </source>
</reference>
<dbReference type="Gene3D" id="1.20.1310.10">
    <property type="entry name" value="Cullin Repeats"/>
    <property type="match status" value="1"/>
</dbReference>
<evidence type="ECO:0000313" key="4">
    <source>
        <dbReference type="Proteomes" id="UP001357485"/>
    </source>
</evidence>
<comment type="similarity">
    <text evidence="1">Belongs to the cullin family.</text>
</comment>
<gene>
    <name evidence="3" type="ORF">LTR16_012714</name>
</gene>
<dbReference type="SUPFAM" id="SSF74788">
    <property type="entry name" value="Cullin repeat-like"/>
    <property type="match status" value="1"/>
</dbReference>
<protein>
    <recommendedName>
        <fullName evidence="2">Cullin N-terminal domain-containing protein</fullName>
    </recommendedName>
</protein>
<name>A0ABR0LJ86_9PEZI</name>
<dbReference type="Pfam" id="PF00888">
    <property type="entry name" value="Cullin"/>
    <property type="match status" value="1"/>
</dbReference>
<dbReference type="Proteomes" id="UP001357485">
    <property type="component" value="Unassembled WGS sequence"/>
</dbReference>
<dbReference type="InterPro" id="IPR016159">
    <property type="entry name" value="Cullin_repeat-like_dom_sf"/>
</dbReference>
<proteinExistence type="inferred from homology"/>
<dbReference type="InterPro" id="IPR001373">
    <property type="entry name" value="Cullin_N"/>
</dbReference>
<sequence>MLGVLRNIILEQIKMERDGDIIDKHAIKACIYMLEGLEAKDTSNGPEKLYSSAFEEDFIRTSHDFYKAEGEMLLRESDAGPYCRHTKKRIDEELDR</sequence>
<accession>A0ABR0LJ86</accession>
<evidence type="ECO:0000256" key="1">
    <source>
        <dbReference type="ARBA" id="ARBA00006019"/>
    </source>
</evidence>
<evidence type="ECO:0000259" key="2">
    <source>
        <dbReference type="Pfam" id="PF00888"/>
    </source>
</evidence>
<organism evidence="3 4">
    <name type="scientific">Cryomyces antarcticus</name>
    <dbReference type="NCBI Taxonomy" id="329879"/>
    <lineage>
        <taxon>Eukaryota</taxon>
        <taxon>Fungi</taxon>
        <taxon>Dikarya</taxon>
        <taxon>Ascomycota</taxon>
        <taxon>Pezizomycotina</taxon>
        <taxon>Dothideomycetes</taxon>
        <taxon>Dothideomycetes incertae sedis</taxon>
        <taxon>Cryomyces</taxon>
    </lineage>
</organism>
<comment type="caution">
    <text evidence="3">The sequence shown here is derived from an EMBL/GenBank/DDBJ whole genome shotgun (WGS) entry which is preliminary data.</text>
</comment>
<keyword evidence="4" id="KW-1185">Reference proteome</keyword>
<feature type="non-terminal residue" evidence="3">
    <location>
        <position position="96"/>
    </location>
</feature>